<dbReference type="InterPro" id="IPR036250">
    <property type="entry name" value="AcylCo_DH-like_C"/>
</dbReference>
<keyword evidence="2" id="KW-0560">Oxidoreductase</keyword>
<protein>
    <recommendedName>
        <fullName evidence="3">Acyl-CoA dehydrogenase/oxidase C-terminal domain-containing protein</fullName>
    </recommendedName>
</protein>
<evidence type="ECO:0000313" key="5">
    <source>
        <dbReference type="Proteomes" id="UP001501598"/>
    </source>
</evidence>
<dbReference type="SUPFAM" id="SSF47203">
    <property type="entry name" value="Acyl-CoA dehydrogenase C-terminal domain-like"/>
    <property type="match status" value="1"/>
</dbReference>
<feature type="domain" description="Acyl-CoA dehydrogenase/oxidase C-terminal" evidence="3">
    <location>
        <begin position="2"/>
        <end position="94"/>
    </location>
</feature>
<dbReference type="Pfam" id="PF00441">
    <property type="entry name" value="Acyl-CoA_dh_1"/>
    <property type="match status" value="1"/>
</dbReference>
<dbReference type="Gene3D" id="1.20.140.10">
    <property type="entry name" value="Butyryl-CoA Dehydrogenase, subunit A, domain 3"/>
    <property type="match status" value="1"/>
</dbReference>
<comment type="caution">
    <text evidence="4">The sequence shown here is derived from an EMBL/GenBank/DDBJ whole genome shotgun (WGS) entry which is preliminary data.</text>
</comment>
<dbReference type="EMBL" id="BAABGT010000016">
    <property type="protein sequence ID" value="GAA4539818.1"/>
    <property type="molecule type" value="Genomic_DNA"/>
</dbReference>
<reference evidence="5" key="1">
    <citation type="journal article" date="2019" name="Int. J. Syst. Evol. Microbiol.">
        <title>The Global Catalogue of Microorganisms (GCM) 10K type strain sequencing project: providing services to taxonomists for standard genome sequencing and annotation.</title>
        <authorList>
            <consortium name="The Broad Institute Genomics Platform"/>
            <consortium name="The Broad Institute Genome Sequencing Center for Infectious Disease"/>
            <person name="Wu L."/>
            <person name="Ma J."/>
        </authorList>
    </citation>
    <scope>NUCLEOTIDE SEQUENCE [LARGE SCALE GENOMIC DNA]</scope>
    <source>
        <strain evidence="5">JCM 17906</strain>
    </source>
</reference>
<proteinExistence type="predicted"/>
<gene>
    <name evidence="4" type="ORF">GCM10023175_11740</name>
</gene>
<dbReference type="InterPro" id="IPR050741">
    <property type="entry name" value="Acyl-CoA_dehydrogenase"/>
</dbReference>
<sequence>MANAYAELYTSSLARDHAANLADAGGDPALATSLAKMVAVDAAERATSDAFALVGSHGCYTDTDFGQLLADVKVYRIGGGSVEVMRNYIARRVLRSETLEGLA</sequence>
<dbReference type="PANTHER" id="PTHR48083">
    <property type="entry name" value="MEDIUM-CHAIN SPECIFIC ACYL-COA DEHYDROGENASE, MITOCHONDRIAL-RELATED"/>
    <property type="match status" value="1"/>
</dbReference>
<dbReference type="InterPro" id="IPR009075">
    <property type="entry name" value="AcylCo_DH/oxidase_C"/>
</dbReference>
<name>A0ABP8RJ25_9PSEU</name>
<accession>A0ABP8RJ25</accession>
<dbReference type="Proteomes" id="UP001501598">
    <property type="component" value="Unassembled WGS sequence"/>
</dbReference>
<evidence type="ECO:0000256" key="2">
    <source>
        <dbReference type="ARBA" id="ARBA00023002"/>
    </source>
</evidence>
<evidence type="ECO:0000313" key="4">
    <source>
        <dbReference type="EMBL" id="GAA4539818.1"/>
    </source>
</evidence>
<evidence type="ECO:0000259" key="3">
    <source>
        <dbReference type="Pfam" id="PF00441"/>
    </source>
</evidence>
<keyword evidence="1" id="KW-0285">Flavoprotein</keyword>
<organism evidence="4 5">
    <name type="scientific">Pseudonocardia xishanensis</name>
    <dbReference type="NCBI Taxonomy" id="630995"/>
    <lineage>
        <taxon>Bacteria</taxon>
        <taxon>Bacillati</taxon>
        <taxon>Actinomycetota</taxon>
        <taxon>Actinomycetes</taxon>
        <taxon>Pseudonocardiales</taxon>
        <taxon>Pseudonocardiaceae</taxon>
        <taxon>Pseudonocardia</taxon>
    </lineage>
</organism>
<evidence type="ECO:0000256" key="1">
    <source>
        <dbReference type="ARBA" id="ARBA00022630"/>
    </source>
</evidence>
<keyword evidence="5" id="KW-1185">Reference proteome</keyword>
<dbReference type="PANTHER" id="PTHR48083:SF2">
    <property type="entry name" value="MEDIUM-CHAIN SPECIFIC ACYL-COA DEHYDROGENASE, MITOCHONDRIAL"/>
    <property type="match status" value="1"/>
</dbReference>